<gene>
    <name evidence="1" type="ORF">J2S41_001866</name>
</gene>
<reference evidence="1" key="1">
    <citation type="submission" date="2023-07" db="EMBL/GenBank/DDBJ databases">
        <title>Sequencing the genomes of 1000 actinobacteria strains.</title>
        <authorList>
            <person name="Klenk H.-P."/>
        </authorList>
    </citation>
    <scope>NUCLEOTIDE SEQUENCE</scope>
    <source>
        <strain evidence="1">DSM 44707</strain>
    </source>
</reference>
<sequence>MTAVVEPTTAHGDDLEQRRAKIRRRQLLMAVEQWAPAYRDVAGGWLRYVAEITGATEEERAWLEQQVAAHGLPEAVRTDWFELRLAQGREANAGATAAFLAGDFGRARDLIDEARACGAVLETEWEHLHEFITARTQG</sequence>
<organism evidence="1 2">
    <name type="scientific">Catenuloplanes atrovinosus</name>
    <dbReference type="NCBI Taxonomy" id="137266"/>
    <lineage>
        <taxon>Bacteria</taxon>
        <taxon>Bacillati</taxon>
        <taxon>Actinomycetota</taxon>
        <taxon>Actinomycetes</taxon>
        <taxon>Micromonosporales</taxon>
        <taxon>Micromonosporaceae</taxon>
        <taxon>Catenuloplanes</taxon>
    </lineage>
</organism>
<dbReference type="AlphaFoldDB" id="A0AAE3YMV7"/>
<dbReference type="RefSeq" id="WP_310365622.1">
    <property type="nucleotide sequence ID" value="NZ_JAVDYB010000001.1"/>
</dbReference>
<protein>
    <submittedName>
        <fullName evidence="1">Uncharacterized protein</fullName>
    </submittedName>
</protein>
<keyword evidence="2" id="KW-1185">Reference proteome</keyword>
<name>A0AAE3YMV7_9ACTN</name>
<proteinExistence type="predicted"/>
<accession>A0AAE3YMV7</accession>
<comment type="caution">
    <text evidence="1">The sequence shown here is derived from an EMBL/GenBank/DDBJ whole genome shotgun (WGS) entry which is preliminary data.</text>
</comment>
<dbReference type="EMBL" id="JAVDYB010000001">
    <property type="protein sequence ID" value="MDR7275088.1"/>
    <property type="molecule type" value="Genomic_DNA"/>
</dbReference>
<evidence type="ECO:0000313" key="2">
    <source>
        <dbReference type="Proteomes" id="UP001183643"/>
    </source>
</evidence>
<evidence type="ECO:0000313" key="1">
    <source>
        <dbReference type="EMBL" id="MDR7275088.1"/>
    </source>
</evidence>
<dbReference type="Proteomes" id="UP001183643">
    <property type="component" value="Unassembled WGS sequence"/>
</dbReference>